<organism evidence="2 3">
    <name type="scientific">Achromobacter seleniivolatilans</name>
    <dbReference type="NCBI Taxonomy" id="3047478"/>
    <lineage>
        <taxon>Bacteria</taxon>
        <taxon>Pseudomonadati</taxon>
        <taxon>Pseudomonadota</taxon>
        <taxon>Betaproteobacteria</taxon>
        <taxon>Burkholderiales</taxon>
        <taxon>Alcaligenaceae</taxon>
        <taxon>Achromobacter</taxon>
    </lineage>
</organism>
<dbReference type="Pfam" id="PF23920">
    <property type="entry name" value="DUF7259"/>
    <property type="match status" value="1"/>
</dbReference>
<proteinExistence type="predicted"/>
<dbReference type="EMBL" id="CP132976">
    <property type="protein sequence ID" value="WMD18759.1"/>
    <property type="molecule type" value="Genomic_DNA"/>
</dbReference>
<evidence type="ECO:0000259" key="1">
    <source>
        <dbReference type="Pfam" id="PF23920"/>
    </source>
</evidence>
<accession>A0ABY9LVD9</accession>
<feature type="domain" description="DUF7259" evidence="1">
    <location>
        <begin position="41"/>
        <end position="75"/>
    </location>
</feature>
<evidence type="ECO:0000313" key="2">
    <source>
        <dbReference type="EMBL" id="WMD18759.1"/>
    </source>
</evidence>
<protein>
    <recommendedName>
        <fullName evidence="1">DUF7259 domain-containing protein</fullName>
    </recommendedName>
</protein>
<dbReference type="RefSeq" id="WP_306938138.1">
    <property type="nucleotide sequence ID" value="NZ_CP132976.1"/>
</dbReference>
<name>A0ABY9LVD9_9BURK</name>
<keyword evidence="3" id="KW-1185">Reference proteome</keyword>
<evidence type="ECO:0000313" key="3">
    <source>
        <dbReference type="Proteomes" id="UP001234798"/>
    </source>
</evidence>
<dbReference type="InterPro" id="IPR055683">
    <property type="entry name" value="DUF7259"/>
</dbReference>
<sequence>MVTTFQSSSLTGAASPYRAPALRPIALNAFAHHHADERGPILGSEVWQDGRHIGHSVCEPNADTADGRAFGMPDPARSLIFMKE</sequence>
<reference evidence="2 3" key="1">
    <citation type="submission" date="2023-08" db="EMBL/GenBank/DDBJ databases">
        <title>Achromobacter seleniivolatilans sp. nov., isolated from seleniferous soil.</title>
        <authorList>
            <person name="Zhang S."/>
            <person name="Li K."/>
            <person name="Peng J."/>
            <person name="Zhao Q."/>
            <person name="Wang H."/>
            <person name="Guo Y."/>
        </authorList>
    </citation>
    <scope>NUCLEOTIDE SEQUENCE [LARGE SCALE GENOMIC DNA]</scope>
    <source>
        <strain evidence="2 3">R39</strain>
    </source>
</reference>
<dbReference type="Proteomes" id="UP001234798">
    <property type="component" value="Chromosome"/>
</dbReference>
<gene>
    <name evidence="2" type="ORF">RAS12_19280</name>
</gene>